<feature type="domain" description="Putative zinc-finger" evidence="9">
    <location>
        <begin position="174"/>
        <end position="208"/>
    </location>
</feature>
<evidence type="ECO:0000259" key="9">
    <source>
        <dbReference type="Pfam" id="PF13490"/>
    </source>
</evidence>
<dbReference type="PANTHER" id="PTHR43133">
    <property type="entry name" value="RNA POLYMERASE ECF-TYPE SIGMA FACTO"/>
    <property type="match status" value="1"/>
</dbReference>
<dbReference type="SUPFAM" id="SSF88946">
    <property type="entry name" value="Sigma2 domain of RNA polymerase sigma factors"/>
    <property type="match status" value="1"/>
</dbReference>
<evidence type="ECO:0000256" key="4">
    <source>
        <dbReference type="ARBA" id="ARBA00023125"/>
    </source>
</evidence>
<dbReference type="Pfam" id="PF13490">
    <property type="entry name" value="zf-HC2"/>
    <property type="match status" value="1"/>
</dbReference>
<dbReference type="Gene3D" id="1.10.10.10">
    <property type="entry name" value="Winged helix-like DNA-binding domain superfamily/Winged helix DNA-binding domain"/>
    <property type="match status" value="1"/>
</dbReference>
<dbReference type="InterPro" id="IPR027383">
    <property type="entry name" value="Znf_put"/>
</dbReference>
<dbReference type="InterPro" id="IPR039425">
    <property type="entry name" value="RNA_pol_sigma-70-like"/>
</dbReference>
<evidence type="ECO:0000256" key="5">
    <source>
        <dbReference type="ARBA" id="ARBA00023163"/>
    </source>
</evidence>
<evidence type="ECO:0000313" key="10">
    <source>
        <dbReference type="EMBL" id="EMZ18073.1"/>
    </source>
</evidence>
<evidence type="ECO:0000256" key="1">
    <source>
        <dbReference type="ARBA" id="ARBA00010641"/>
    </source>
</evidence>
<feature type="transmembrane region" description="Helical" evidence="6">
    <location>
        <begin position="303"/>
        <end position="326"/>
    </location>
</feature>
<dbReference type="InterPro" id="IPR013249">
    <property type="entry name" value="RNA_pol_sigma70_r4_t2"/>
</dbReference>
<keyword evidence="2" id="KW-0805">Transcription regulation</keyword>
<gene>
    <name evidence="10" type="ORF">C823_05834</name>
</gene>
<dbReference type="HOGENOM" id="CLU_625208_0_0_9"/>
<evidence type="ECO:0000259" key="7">
    <source>
        <dbReference type="Pfam" id="PF04542"/>
    </source>
</evidence>
<name>N1ZVB9_9FIRM</name>
<dbReference type="eggNOG" id="COG1595">
    <property type="taxonomic scope" value="Bacteria"/>
</dbReference>
<dbReference type="STRING" id="1235802.C823_05834"/>
<dbReference type="AlphaFoldDB" id="N1ZVB9"/>
<dbReference type="InterPro" id="IPR013324">
    <property type="entry name" value="RNA_pol_sigma_r3/r4-like"/>
</dbReference>
<keyword evidence="6" id="KW-0472">Membrane</keyword>
<dbReference type="InterPro" id="IPR007627">
    <property type="entry name" value="RNA_pol_sigma70_r2"/>
</dbReference>
<evidence type="ECO:0000256" key="3">
    <source>
        <dbReference type="ARBA" id="ARBA00023082"/>
    </source>
</evidence>
<dbReference type="PATRIC" id="fig|1235802.3.peg.6164"/>
<accession>N1ZVB9</accession>
<feature type="domain" description="RNA polymerase sigma-70 region 2" evidence="7">
    <location>
        <begin position="4"/>
        <end position="69"/>
    </location>
</feature>
<feature type="transmembrane region" description="Helical" evidence="6">
    <location>
        <begin position="410"/>
        <end position="432"/>
    </location>
</feature>
<dbReference type="Gene3D" id="1.10.1740.10">
    <property type="match status" value="1"/>
</dbReference>
<reference evidence="10 11" key="1">
    <citation type="journal article" date="2014" name="Genome Announc.">
        <title>Draft genome sequences of the altered schaedler flora, a defined bacterial community from gnotobiotic mice.</title>
        <authorList>
            <person name="Wannemuehler M.J."/>
            <person name="Overstreet A.M."/>
            <person name="Ward D.V."/>
            <person name="Phillips G.J."/>
        </authorList>
    </citation>
    <scope>NUCLEOTIDE SEQUENCE [LARGE SCALE GENOMIC DNA]</scope>
    <source>
        <strain evidence="10 11">ASF492</strain>
    </source>
</reference>
<keyword evidence="3" id="KW-0731">Sigma factor</keyword>
<comment type="caution">
    <text evidence="10">The sequence shown here is derived from an EMBL/GenBank/DDBJ whole genome shotgun (WGS) entry which is preliminary data.</text>
</comment>
<organism evidence="10 11">
    <name type="scientific">Eubacterium plexicaudatum ASF492</name>
    <dbReference type="NCBI Taxonomy" id="1235802"/>
    <lineage>
        <taxon>Bacteria</taxon>
        <taxon>Bacillati</taxon>
        <taxon>Bacillota</taxon>
        <taxon>Clostridia</taxon>
        <taxon>Eubacteriales</taxon>
        <taxon>Eubacteriaceae</taxon>
        <taxon>Eubacterium</taxon>
    </lineage>
</organism>
<dbReference type="InterPro" id="IPR013325">
    <property type="entry name" value="RNA_pol_sigma_r2"/>
</dbReference>
<keyword evidence="11" id="KW-1185">Reference proteome</keyword>
<dbReference type="Proteomes" id="UP000012589">
    <property type="component" value="Unassembled WGS sequence"/>
</dbReference>
<keyword evidence="6" id="KW-1133">Transmembrane helix</keyword>
<evidence type="ECO:0000259" key="8">
    <source>
        <dbReference type="Pfam" id="PF08281"/>
    </source>
</evidence>
<dbReference type="PANTHER" id="PTHR43133:SF52">
    <property type="entry name" value="ECF RNA POLYMERASE SIGMA FACTOR SIGL"/>
    <property type="match status" value="1"/>
</dbReference>
<dbReference type="OrthoDB" id="9795666at2"/>
<keyword evidence="5" id="KW-0804">Transcription</keyword>
<dbReference type="Pfam" id="PF08281">
    <property type="entry name" value="Sigma70_r4_2"/>
    <property type="match status" value="1"/>
</dbReference>
<dbReference type="InterPro" id="IPR036388">
    <property type="entry name" value="WH-like_DNA-bd_sf"/>
</dbReference>
<proteinExistence type="inferred from homology"/>
<dbReference type="NCBIfam" id="TIGR02937">
    <property type="entry name" value="sigma70-ECF"/>
    <property type="match status" value="1"/>
</dbReference>
<dbReference type="GO" id="GO:0006352">
    <property type="term" value="P:DNA-templated transcription initiation"/>
    <property type="evidence" value="ECO:0007669"/>
    <property type="project" value="InterPro"/>
</dbReference>
<protein>
    <submittedName>
        <fullName evidence="10">Sigma-70 family RNA polymerase sigma factor</fullName>
    </submittedName>
</protein>
<dbReference type="GO" id="GO:0016987">
    <property type="term" value="F:sigma factor activity"/>
    <property type="evidence" value="ECO:0007669"/>
    <property type="project" value="UniProtKB-KW"/>
</dbReference>
<keyword evidence="6" id="KW-0812">Transmembrane</keyword>
<evidence type="ECO:0000313" key="11">
    <source>
        <dbReference type="Proteomes" id="UP000012589"/>
    </source>
</evidence>
<feature type="transmembrane region" description="Helical" evidence="6">
    <location>
        <begin position="352"/>
        <end position="371"/>
    </location>
</feature>
<sequence length="438" mass="50995">MEELYKQNAKIVYYFLYKKCKNKQLAEDLTQETFLQAFSSIERFDGTCKISVWLCQIAKHLLYKWMEKHKYEIPTEQSTNNTDSALSIEAKTEDTTWRQTVTHIELIEVLKDMQKLPQNMREVIYLRITGALSFKEIGEILGKSENWARVNFYRGKEILLKGRRTVKHPENLTCNIIKDLLPSYMDGICTPDTKTAVDYHLSTCSDCRNLITMIQETEIISERTDFSEINYMKKIKNHFIKKGSYTGIFLAIFILLGYFISINNYHFTNVKRFYILLPCLLAITRLLFPSAQPPQKCGRIWKNLTITGIFLTGYGILLHLFLLLYMDTWIAQGFGPFHVRCEWLGPFLDYQLYAILAYLIIIYLFGLYRAIYDKPFHFLYMNIYLTCGFITLSQSLTLKVLTDSSEALPNLIRIIIILSLEGIAGEGLSLILQKKSCR</sequence>
<feature type="transmembrane region" description="Helical" evidence="6">
    <location>
        <begin position="378"/>
        <end position="398"/>
    </location>
</feature>
<dbReference type="GO" id="GO:0003677">
    <property type="term" value="F:DNA binding"/>
    <property type="evidence" value="ECO:0007669"/>
    <property type="project" value="UniProtKB-KW"/>
</dbReference>
<feature type="transmembrane region" description="Helical" evidence="6">
    <location>
        <begin position="273"/>
        <end position="291"/>
    </location>
</feature>
<evidence type="ECO:0000256" key="2">
    <source>
        <dbReference type="ARBA" id="ARBA00023015"/>
    </source>
</evidence>
<dbReference type="Pfam" id="PF04542">
    <property type="entry name" value="Sigma70_r2"/>
    <property type="match status" value="1"/>
</dbReference>
<dbReference type="EMBL" id="AQFT01000191">
    <property type="protein sequence ID" value="EMZ18073.1"/>
    <property type="molecule type" value="Genomic_DNA"/>
</dbReference>
<feature type="domain" description="RNA polymerase sigma factor 70 region 4 type 2" evidence="8">
    <location>
        <begin position="113"/>
        <end position="157"/>
    </location>
</feature>
<dbReference type="SUPFAM" id="SSF88659">
    <property type="entry name" value="Sigma3 and sigma4 domains of RNA polymerase sigma factors"/>
    <property type="match status" value="1"/>
</dbReference>
<evidence type="ECO:0000256" key="6">
    <source>
        <dbReference type="SAM" id="Phobius"/>
    </source>
</evidence>
<comment type="similarity">
    <text evidence="1">Belongs to the sigma-70 factor family. ECF subfamily.</text>
</comment>
<feature type="transmembrane region" description="Helical" evidence="6">
    <location>
        <begin position="243"/>
        <end position="261"/>
    </location>
</feature>
<keyword evidence="4" id="KW-0238">DNA-binding</keyword>
<dbReference type="InterPro" id="IPR014284">
    <property type="entry name" value="RNA_pol_sigma-70_dom"/>
</dbReference>